<feature type="region of interest" description="Disordered" evidence="1">
    <location>
        <begin position="24"/>
        <end position="58"/>
    </location>
</feature>
<feature type="compositionally biased region" description="Acidic residues" evidence="1">
    <location>
        <begin position="27"/>
        <end position="41"/>
    </location>
</feature>
<reference evidence="2 3" key="1">
    <citation type="journal article" date="2019" name="Sci. Rep.">
        <title>Orb-weaving spider Araneus ventricosus genome elucidates the spidroin gene catalogue.</title>
        <authorList>
            <person name="Kono N."/>
            <person name="Nakamura H."/>
            <person name="Ohtoshi R."/>
            <person name="Moran D.A.P."/>
            <person name="Shinohara A."/>
            <person name="Yoshida Y."/>
            <person name="Fujiwara M."/>
            <person name="Mori M."/>
            <person name="Tomita M."/>
            <person name="Arakawa K."/>
        </authorList>
    </citation>
    <scope>NUCLEOTIDE SEQUENCE [LARGE SCALE GENOMIC DNA]</scope>
</reference>
<evidence type="ECO:0000256" key="1">
    <source>
        <dbReference type="SAM" id="MobiDB-lite"/>
    </source>
</evidence>
<sequence>DGMKHSSGSQDRLVMFKYPFSSASEGDTLEYDMSEDLEETPENVYPTTLPPPSTTRKR</sequence>
<dbReference type="AlphaFoldDB" id="A0A4Y2X5S6"/>
<dbReference type="EMBL" id="BGPR01071759">
    <property type="protein sequence ID" value="GBO44849.1"/>
    <property type="molecule type" value="Genomic_DNA"/>
</dbReference>
<name>A0A4Y2X5S6_ARAVE</name>
<gene>
    <name evidence="2" type="ORF">AVEN_17820_1</name>
</gene>
<evidence type="ECO:0000313" key="2">
    <source>
        <dbReference type="EMBL" id="GBO44849.1"/>
    </source>
</evidence>
<accession>A0A4Y2X5S6</accession>
<organism evidence="2 3">
    <name type="scientific">Araneus ventricosus</name>
    <name type="common">Orbweaver spider</name>
    <name type="synonym">Epeira ventricosa</name>
    <dbReference type="NCBI Taxonomy" id="182803"/>
    <lineage>
        <taxon>Eukaryota</taxon>
        <taxon>Metazoa</taxon>
        <taxon>Ecdysozoa</taxon>
        <taxon>Arthropoda</taxon>
        <taxon>Chelicerata</taxon>
        <taxon>Arachnida</taxon>
        <taxon>Araneae</taxon>
        <taxon>Araneomorphae</taxon>
        <taxon>Entelegynae</taxon>
        <taxon>Araneoidea</taxon>
        <taxon>Araneidae</taxon>
        <taxon>Araneus</taxon>
    </lineage>
</organism>
<proteinExistence type="predicted"/>
<comment type="caution">
    <text evidence="2">The sequence shown here is derived from an EMBL/GenBank/DDBJ whole genome shotgun (WGS) entry which is preliminary data.</text>
</comment>
<evidence type="ECO:0000313" key="3">
    <source>
        <dbReference type="Proteomes" id="UP000499080"/>
    </source>
</evidence>
<feature type="compositionally biased region" description="Pro residues" evidence="1">
    <location>
        <begin position="48"/>
        <end position="58"/>
    </location>
</feature>
<feature type="non-terminal residue" evidence="2">
    <location>
        <position position="1"/>
    </location>
</feature>
<dbReference type="Proteomes" id="UP000499080">
    <property type="component" value="Unassembled WGS sequence"/>
</dbReference>
<protein>
    <submittedName>
        <fullName evidence="2">Uncharacterized protein</fullName>
    </submittedName>
</protein>
<keyword evidence="3" id="KW-1185">Reference proteome</keyword>